<dbReference type="InterPro" id="IPR009652">
    <property type="entry name" value="PDCD10"/>
</dbReference>
<reference evidence="1 2" key="1">
    <citation type="submission" date="2016-04" db="EMBL/GenBank/DDBJ databases">
        <title>The genome of Intoshia linei affirms orthonectids as highly simplified spiralians.</title>
        <authorList>
            <person name="Mikhailov K.V."/>
            <person name="Slusarev G.S."/>
            <person name="Nikitin M.A."/>
            <person name="Logacheva M.D."/>
            <person name="Penin A."/>
            <person name="Aleoshin V."/>
            <person name="Panchin Y.V."/>
        </authorList>
    </citation>
    <scope>NUCLEOTIDE SEQUENCE [LARGE SCALE GENOMIC DNA]</scope>
    <source>
        <strain evidence="1">Intl2013</strain>
        <tissue evidence="1">Whole animal</tissue>
    </source>
</reference>
<proteinExistence type="predicted"/>
<gene>
    <name evidence="1" type="ORF">A3Q56_03188</name>
</gene>
<dbReference type="GO" id="GO:0090443">
    <property type="term" value="C:FAR/SIN/STRIPAK complex"/>
    <property type="evidence" value="ECO:0007669"/>
    <property type="project" value="TreeGrafter"/>
</dbReference>
<protein>
    <submittedName>
        <fullName evidence="1">Programmed cell death protein 10</fullName>
    </submittedName>
</protein>
<evidence type="ECO:0000313" key="2">
    <source>
        <dbReference type="Proteomes" id="UP000078046"/>
    </source>
</evidence>
<dbReference type="GO" id="GO:1903358">
    <property type="term" value="P:regulation of Golgi organization"/>
    <property type="evidence" value="ECO:0007669"/>
    <property type="project" value="TreeGrafter"/>
</dbReference>
<dbReference type="OrthoDB" id="6017654at2759"/>
<accession>A0A177B648</accession>
<dbReference type="Gene3D" id="1.20.120.1950">
    <property type="match status" value="1"/>
</dbReference>
<dbReference type="AlphaFoldDB" id="A0A177B648"/>
<dbReference type="Proteomes" id="UP000078046">
    <property type="component" value="Unassembled WGS sequence"/>
</dbReference>
<dbReference type="EMBL" id="LWCA01000342">
    <property type="protein sequence ID" value="OAF69061.1"/>
    <property type="molecule type" value="Genomic_DNA"/>
</dbReference>
<dbReference type="PANTHER" id="PTHR13250">
    <property type="entry name" value="TF-1 CELL APOPTOSIS RELATED PROTEIN-15"/>
    <property type="match status" value="1"/>
</dbReference>
<sequence>MVNYNTIIMLIFERCILSEAVNKLKLSDQQLKNIKTAFRRALSNDPSLIVRLTSSLLVKAEVTKNLDLSQLVLLADNTKSDSSVLKILISNYYECFDACIHLRQILRDLPRYMHYEKTLFFENIKKIASYIQKMLGLIKIIMKESKHSSTNPEFELRKNELIETSRQFSKDLKTYFHKYEDTLLHKSACHLLFETYRLQECIYNCNKREKPLCKQ</sequence>
<dbReference type="PANTHER" id="PTHR13250:SF1">
    <property type="entry name" value="PROGRAMMED CELL DEATH PROTEIN 10"/>
    <property type="match status" value="1"/>
</dbReference>
<comment type="caution">
    <text evidence="1">The sequence shown here is derived from an EMBL/GenBank/DDBJ whole genome shotgun (WGS) entry which is preliminary data.</text>
</comment>
<evidence type="ECO:0000313" key="1">
    <source>
        <dbReference type="EMBL" id="OAF69061.1"/>
    </source>
</evidence>
<dbReference type="InterPro" id="IPR053750">
    <property type="entry name" value="PDCD10_Homolog"/>
</dbReference>
<dbReference type="GO" id="GO:0019901">
    <property type="term" value="F:protein kinase binding"/>
    <property type="evidence" value="ECO:0007669"/>
    <property type="project" value="TreeGrafter"/>
</dbReference>
<organism evidence="1 2">
    <name type="scientific">Intoshia linei</name>
    <dbReference type="NCBI Taxonomy" id="1819745"/>
    <lineage>
        <taxon>Eukaryota</taxon>
        <taxon>Metazoa</taxon>
        <taxon>Spiralia</taxon>
        <taxon>Lophotrochozoa</taxon>
        <taxon>Mesozoa</taxon>
        <taxon>Orthonectida</taxon>
        <taxon>Rhopaluridae</taxon>
        <taxon>Intoshia</taxon>
    </lineage>
</organism>
<keyword evidence="2" id="KW-1185">Reference proteome</keyword>
<name>A0A177B648_9BILA</name>